<evidence type="ECO:0000259" key="8">
    <source>
        <dbReference type="Pfam" id="PF10502"/>
    </source>
</evidence>
<feature type="active site" evidence="6">
    <location>
        <position position="38"/>
    </location>
</feature>
<dbReference type="AlphaFoldDB" id="A0A1H8ZAR8"/>
<dbReference type="InterPro" id="IPR000223">
    <property type="entry name" value="Pept_S26A_signal_pept_1"/>
</dbReference>
<organism evidence="9 10">
    <name type="scientific">Ignavigranum ruoffiae</name>
    <dbReference type="NCBI Taxonomy" id="89093"/>
    <lineage>
        <taxon>Bacteria</taxon>
        <taxon>Bacillati</taxon>
        <taxon>Bacillota</taxon>
        <taxon>Bacilli</taxon>
        <taxon>Lactobacillales</taxon>
        <taxon>Aerococcaceae</taxon>
        <taxon>Ignavigranum</taxon>
    </lineage>
</organism>
<evidence type="ECO:0000313" key="10">
    <source>
        <dbReference type="Proteomes" id="UP000198833"/>
    </source>
</evidence>
<dbReference type="EMBL" id="FOEN01000001">
    <property type="protein sequence ID" value="SEP61525.1"/>
    <property type="molecule type" value="Genomic_DNA"/>
</dbReference>
<evidence type="ECO:0000256" key="5">
    <source>
        <dbReference type="ARBA" id="ARBA00022801"/>
    </source>
</evidence>
<dbReference type="PANTHER" id="PTHR43390:SF1">
    <property type="entry name" value="CHLOROPLAST PROCESSING PEPTIDASE"/>
    <property type="match status" value="1"/>
</dbReference>
<dbReference type="PROSITE" id="PS00760">
    <property type="entry name" value="SPASE_I_2"/>
    <property type="match status" value="1"/>
</dbReference>
<dbReference type="InterPro" id="IPR036286">
    <property type="entry name" value="LexA/Signal_pep-like_sf"/>
</dbReference>
<dbReference type="NCBIfam" id="TIGR02227">
    <property type="entry name" value="sigpep_I_bact"/>
    <property type="match status" value="1"/>
</dbReference>
<dbReference type="Gene3D" id="2.10.109.10">
    <property type="entry name" value="Umud Fragment, subunit A"/>
    <property type="match status" value="1"/>
</dbReference>
<evidence type="ECO:0000256" key="1">
    <source>
        <dbReference type="ARBA" id="ARBA00000677"/>
    </source>
</evidence>
<proteinExistence type="inferred from homology"/>
<evidence type="ECO:0000256" key="4">
    <source>
        <dbReference type="ARBA" id="ARBA00013208"/>
    </source>
</evidence>
<comment type="catalytic activity">
    <reaction evidence="1 7">
        <text>Cleavage of hydrophobic, N-terminal signal or leader sequences from secreted and periplasmic proteins.</text>
        <dbReference type="EC" id="3.4.21.89"/>
    </reaction>
</comment>
<evidence type="ECO:0000256" key="2">
    <source>
        <dbReference type="ARBA" id="ARBA00004401"/>
    </source>
</evidence>
<feature type="domain" description="Peptidase S26" evidence="8">
    <location>
        <begin position="13"/>
        <end position="162"/>
    </location>
</feature>
<feature type="active site" evidence="6">
    <location>
        <position position="76"/>
    </location>
</feature>
<name>A0A1H8ZAR8_9LACT</name>
<dbReference type="OrthoDB" id="9802919at2"/>
<evidence type="ECO:0000313" key="9">
    <source>
        <dbReference type="EMBL" id="SEP61525.1"/>
    </source>
</evidence>
<keyword evidence="10" id="KW-1185">Reference proteome</keyword>
<dbReference type="Proteomes" id="UP000198833">
    <property type="component" value="Unassembled WGS sequence"/>
</dbReference>
<dbReference type="GO" id="GO:0005886">
    <property type="term" value="C:plasma membrane"/>
    <property type="evidence" value="ECO:0007669"/>
    <property type="project" value="UniProtKB-SubCell"/>
</dbReference>
<dbReference type="PRINTS" id="PR00727">
    <property type="entry name" value="LEADERPTASE"/>
</dbReference>
<dbReference type="InterPro" id="IPR019533">
    <property type="entry name" value="Peptidase_S26"/>
</dbReference>
<dbReference type="GO" id="GO:0004252">
    <property type="term" value="F:serine-type endopeptidase activity"/>
    <property type="evidence" value="ECO:0007669"/>
    <property type="project" value="InterPro"/>
</dbReference>
<evidence type="ECO:0000256" key="6">
    <source>
        <dbReference type="PIRSR" id="PIRSR600223-1"/>
    </source>
</evidence>
<dbReference type="Pfam" id="PF10502">
    <property type="entry name" value="Peptidase_S26"/>
    <property type="match status" value="1"/>
</dbReference>
<dbReference type="InterPro" id="IPR019758">
    <property type="entry name" value="Pept_S26A_signal_pept_1_CS"/>
</dbReference>
<dbReference type="PANTHER" id="PTHR43390">
    <property type="entry name" value="SIGNAL PEPTIDASE I"/>
    <property type="match status" value="1"/>
</dbReference>
<keyword evidence="5 7" id="KW-0378">Hydrolase</keyword>
<dbReference type="PROSITE" id="PS00761">
    <property type="entry name" value="SPASE_I_3"/>
    <property type="match status" value="1"/>
</dbReference>
<dbReference type="STRING" id="89093.SAMN04488558_101202"/>
<dbReference type="EC" id="3.4.21.89" evidence="4 7"/>
<evidence type="ECO:0000256" key="7">
    <source>
        <dbReference type="RuleBase" id="RU362042"/>
    </source>
</evidence>
<dbReference type="RefSeq" id="WP_092569870.1">
    <property type="nucleotide sequence ID" value="NZ_CP149446.1"/>
</dbReference>
<gene>
    <name evidence="9" type="ORF">SAMN04488558_101202</name>
</gene>
<dbReference type="GO" id="GO:0006465">
    <property type="term" value="P:signal peptide processing"/>
    <property type="evidence" value="ECO:0007669"/>
    <property type="project" value="InterPro"/>
</dbReference>
<comment type="subcellular location">
    <subcellularLocation>
        <location evidence="2">Cell membrane</location>
        <topology evidence="2">Single-pass type II membrane protein</topology>
    </subcellularLocation>
    <subcellularLocation>
        <location evidence="7">Membrane</location>
        <topology evidence="7">Single-pass type II membrane protein</topology>
    </subcellularLocation>
</comment>
<evidence type="ECO:0000256" key="3">
    <source>
        <dbReference type="ARBA" id="ARBA00009370"/>
    </source>
</evidence>
<keyword evidence="7" id="KW-0645">Protease</keyword>
<accession>A0A1H8ZAR8</accession>
<reference evidence="9 10" key="1">
    <citation type="submission" date="2016-10" db="EMBL/GenBank/DDBJ databases">
        <authorList>
            <person name="de Groot N.N."/>
        </authorList>
    </citation>
    <scope>NUCLEOTIDE SEQUENCE [LARGE SCALE GENOMIC DNA]</scope>
    <source>
        <strain evidence="9 10">DSM 15695</strain>
    </source>
</reference>
<dbReference type="InterPro" id="IPR019757">
    <property type="entry name" value="Pept_S26A_signal_pept_1_Lys-AS"/>
</dbReference>
<protein>
    <recommendedName>
        <fullName evidence="4 7">Signal peptidase I</fullName>
        <ecNumber evidence="4 7">3.4.21.89</ecNumber>
    </recommendedName>
</protein>
<comment type="similarity">
    <text evidence="3 7">Belongs to the peptidase S26 family.</text>
</comment>
<dbReference type="SUPFAM" id="SSF51306">
    <property type="entry name" value="LexA/Signal peptidase"/>
    <property type="match status" value="1"/>
</dbReference>
<sequence>MNKFVIMIKNNLLTLSVIFLMLITRIFVFPVYSIDGASMDYTLQHNEKVMGIKMFDVERFDIVIVQVPEANKRYVKRVIGLPGDKIEYKNDQLFINGEFIEEAFLSEKKKEWDLFTDDFTVEKVPNGEYFIMGDNRRNSIDSRHIGTVSRNQVISKVILIYWPLDKIKILNE</sequence>
<dbReference type="GO" id="GO:0009003">
    <property type="term" value="F:signal peptidase activity"/>
    <property type="evidence" value="ECO:0007669"/>
    <property type="project" value="UniProtKB-EC"/>
</dbReference>
<dbReference type="CDD" id="cd06530">
    <property type="entry name" value="S26_SPase_I"/>
    <property type="match status" value="1"/>
</dbReference>